<reference evidence="1 2" key="1">
    <citation type="submission" date="2019-05" db="EMBL/GenBank/DDBJ databases">
        <title>Another draft genome of Portunus trituberculatus and its Hox gene families provides insights of decapod evolution.</title>
        <authorList>
            <person name="Jeong J.-H."/>
            <person name="Song I."/>
            <person name="Kim S."/>
            <person name="Choi T."/>
            <person name="Kim D."/>
            <person name="Ryu S."/>
            <person name="Kim W."/>
        </authorList>
    </citation>
    <scope>NUCLEOTIDE SEQUENCE [LARGE SCALE GENOMIC DNA]</scope>
    <source>
        <tissue evidence="1">Muscle</tissue>
    </source>
</reference>
<name>A0A5B7GI93_PORTR</name>
<gene>
    <name evidence="1" type="ORF">E2C01_053829</name>
</gene>
<dbReference type="EMBL" id="VSRR010016888">
    <property type="protein sequence ID" value="MPC59801.1"/>
    <property type="molecule type" value="Genomic_DNA"/>
</dbReference>
<proteinExistence type="predicted"/>
<dbReference type="Proteomes" id="UP000324222">
    <property type="component" value="Unassembled WGS sequence"/>
</dbReference>
<accession>A0A5B7GI93</accession>
<evidence type="ECO:0000313" key="1">
    <source>
        <dbReference type="EMBL" id="MPC59801.1"/>
    </source>
</evidence>
<evidence type="ECO:0000313" key="2">
    <source>
        <dbReference type="Proteomes" id="UP000324222"/>
    </source>
</evidence>
<protein>
    <submittedName>
        <fullName evidence="1">Uncharacterized protein</fullName>
    </submittedName>
</protein>
<sequence length="142" mass="15016">MGRLYGVRAAMRVALLSPSTARPTASFVAMEGPSCDGPFIIYLKATKTPDKSDARPMWNATSSLDKIVETPLKTPNSFQFSQLNSGGDMTPNGVIKSILEKSEKAAAAATASPRHPCSAAVLASVSMVGHRTTRDTVIYASI</sequence>
<comment type="caution">
    <text evidence="1">The sequence shown here is derived from an EMBL/GenBank/DDBJ whole genome shotgun (WGS) entry which is preliminary data.</text>
</comment>
<organism evidence="1 2">
    <name type="scientific">Portunus trituberculatus</name>
    <name type="common">Swimming crab</name>
    <name type="synonym">Neptunus trituberculatus</name>
    <dbReference type="NCBI Taxonomy" id="210409"/>
    <lineage>
        <taxon>Eukaryota</taxon>
        <taxon>Metazoa</taxon>
        <taxon>Ecdysozoa</taxon>
        <taxon>Arthropoda</taxon>
        <taxon>Crustacea</taxon>
        <taxon>Multicrustacea</taxon>
        <taxon>Malacostraca</taxon>
        <taxon>Eumalacostraca</taxon>
        <taxon>Eucarida</taxon>
        <taxon>Decapoda</taxon>
        <taxon>Pleocyemata</taxon>
        <taxon>Brachyura</taxon>
        <taxon>Eubrachyura</taxon>
        <taxon>Portunoidea</taxon>
        <taxon>Portunidae</taxon>
        <taxon>Portuninae</taxon>
        <taxon>Portunus</taxon>
    </lineage>
</organism>
<keyword evidence="2" id="KW-1185">Reference proteome</keyword>
<dbReference type="AlphaFoldDB" id="A0A5B7GI93"/>